<name>A0A8J2KPJ1_9HEXA</name>
<organism evidence="2 3">
    <name type="scientific">Allacma fusca</name>
    <dbReference type="NCBI Taxonomy" id="39272"/>
    <lineage>
        <taxon>Eukaryota</taxon>
        <taxon>Metazoa</taxon>
        <taxon>Ecdysozoa</taxon>
        <taxon>Arthropoda</taxon>
        <taxon>Hexapoda</taxon>
        <taxon>Collembola</taxon>
        <taxon>Symphypleona</taxon>
        <taxon>Sminthuridae</taxon>
        <taxon>Allacma</taxon>
    </lineage>
</organism>
<evidence type="ECO:0000313" key="3">
    <source>
        <dbReference type="Proteomes" id="UP000708208"/>
    </source>
</evidence>
<keyword evidence="1" id="KW-0472">Membrane</keyword>
<feature type="non-terminal residue" evidence="2">
    <location>
        <position position="97"/>
    </location>
</feature>
<dbReference type="EMBL" id="CAJVCH010380167">
    <property type="protein sequence ID" value="CAG7816872.1"/>
    <property type="molecule type" value="Genomic_DNA"/>
</dbReference>
<sequence length="97" mass="10779">MESLLVDDLESARGQGSRFILKPTGLNPGIVFSGSSLEFIVKIIAVFNFVLVLLLLLGNVMFLLLLVSYPLHEFNVIQVTILKEDPEHNVFHLANLS</sequence>
<keyword evidence="3" id="KW-1185">Reference proteome</keyword>
<gene>
    <name evidence="2" type="ORF">AFUS01_LOCUS27466</name>
</gene>
<dbReference type="Proteomes" id="UP000708208">
    <property type="component" value="Unassembled WGS sequence"/>
</dbReference>
<accession>A0A8J2KPJ1</accession>
<keyword evidence="1" id="KW-1133">Transmembrane helix</keyword>
<evidence type="ECO:0000256" key="1">
    <source>
        <dbReference type="SAM" id="Phobius"/>
    </source>
</evidence>
<evidence type="ECO:0000313" key="2">
    <source>
        <dbReference type="EMBL" id="CAG7816872.1"/>
    </source>
</evidence>
<comment type="caution">
    <text evidence="2">The sequence shown here is derived from an EMBL/GenBank/DDBJ whole genome shotgun (WGS) entry which is preliminary data.</text>
</comment>
<protein>
    <submittedName>
        <fullName evidence="2">Uncharacterized protein</fullName>
    </submittedName>
</protein>
<feature type="transmembrane region" description="Helical" evidence="1">
    <location>
        <begin position="39"/>
        <end position="67"/>
    </location>
</feature>
<reference evidence="2" key="1">
    <citation type="submission" date="2021-06" db="EMBL/GenBank/DDBJ databases">
        <authorList>
            <person name="Hodson N. C."/>
            <person name="Mongue J. A."/>
            <person name="Jaron S. K."/>
        </authorList>
    </citation>
    <scope>NUCLEOTIDE SEQUENCE</scope>
</reference>
<proteinExistence type="predicted"/>
<keyword evidence="1" id="KW-0812">Transmembrane</keyword>
<dbReference type="AlphaFoldDB" id="A0A8J2KPJ1"/>